<dbReference type="InterPro" id="IPR009057">
    <property type="entry name" value="Homeodomain-like_sf"/>
</dbReference>
<evidence type="ECO:0000256" key="2">
    <source>
        <dbReference type="PROSITE-ProRule" id="PRU00335"/>
    </source>
</evidence>
<protein>
    <submittedName>
        <fullName evidence="4">TetR/AcrR family transcriptional regulator</fullName>
    </submittedName>
</protein>
<evidence type="ECO:0000259" key="3">
    <source>
        <dbReference type="PROSITE" id="PS50977"/>
    </source>
</evidence>
<gene>
    <name evidence="4" type="ORF">H9X91_03745</name>
</gene>
<evidence type="ECO:0000313" key="5">
    <source>
        <dbReference type="Proteomes" id="UP000719500"/>
    </source>
</evidence>
<dbReference type="Gene3D" id="1.10.357.10">
    <property type="entry name" value="Tetracycline Repressor, domain 2"/>
    <property type="match status" value="1"/>
</dbReference>
<dbReference type="EMBL" id="JACSNX010000003">
    <property type="protein sequence ID" value="MBM6850550.1"/>
    <property type="molecule type" value="Genomic_DNA"/>
</dbReference>
<evidence type="ECO:0000256" key="1">
    <source>
        <dbReference type="ARBA" id="ARBA00023125"/>
    </source>
</evidence>
<accession>A0ABS2FUH0</accession>
<dbReference type="InterPro" id="IPR001647">
    <property type="entry name" value="HTH_TetR"/>
</dbReference>
<reference evidence="4 5" key="1">
    <citation type="journal article" date="2021" name="Sci. Rep.">
        <title>The distribution of antibiotic resistance genes in chicken gut microbiota commensals.</title>
        <authorList>
            <person name="Juricova H."/>
            <person name="Matiasovicova J."/>
            <person name="Kubasova T."/>
            <person name="Cejkova D."/>
            <person name="Rychlik I."/>
        </authorList>
    </citation>
    <scope>NUCLEOTIDE SEQUENCE [LARGE SCALE GENOMIC DNA]</scope>
    <source>
        <strain evidence="4 5">An411</strain>
    </source>
</reference>
<dbReference type="InterPro" id="IPR039532">
    <property type="entry name" value="TetR_C_Firmicutes"/>
</dbReference>
<sequence length="194" mass="22433">MERRDQDRRVRRTRKQLQTALAALMREKDLKDITVRELTELADVNRGTFYAHYKDLYDMRNQVEQELFRQLTEVLSAYDAESIRGDLKPVLTAVFAFVQDNRELFATILGRGGEELFFSRLQKLIYEMYLGEWNGFYDLGSAAGTNYYLEFVVCGVVGLVRAWVRNGMAEKAQTMAALAEQMIVSGLPHRDTEK</sequence>
<dbReference type="Pfam" id="PF14278">
    <property type="entry name" value="TetR_C_8"/>
    <property type="match status" value="1"/>
</dbReference>
<dbReference type="SUPFAM" id="SSF46689">
    <property type="entry name" value="Homeodomain-like"/>
    <property type="match status" value="1"/>
</dbReference>
<keyword evidence="5" id="KW-1185">Reference proteome</keyword>
<feature type="DNA-binding region" description="H-T-H motif" evidence="2">
    <location>
        <begin position="34"/>
        <end position="53"/>
    </location>
</feature>
<evidence type="ECO:0000313" key="4">
    <source>
        <dbReference type="EMBL" id="MBM6850550.1"/>
    </source>
</evidence>
<dbReference type="PANTHER" id="PTHR43479:SF7">
    <property type="entry name" value="TETR-FAMILY TRANSCRIPTIONAL REGULATOR"/>
    <property type="match status" value="1"/>
</dbReference>
<dbReference type="RefSeq" id="WP_204802664.1">
    <property type="nucleotide sequence ID" value="NZ_JACSNS010000001.1"/>
</dbReference>
<dbReference type="PANTHER" id="PTHR43479">
    <property type="entry name" value="ACREF/ENVCD OPERON REPRESSOR-RELATED"/>
    <property type="match status" value="1"/>
</dbReference>
<organism evidence="4 5">
    <name type="scientific">Oscillibacter valericigenes</name>
    <dbReference type="NCBI Taxonomy" id="351091"/>
    <lineage>
        <taxon>Bacteria</taxon>
        <taxon>Bacillati</taxon>
        <taxon>Bacillota</taxon>
        <taxon>Clostridia</taxon>
        <taxon>Eubacteriales</taxon>
        <taxon>Oscillospiraceae</taxon>
        <taxon>Oscillibacter</taxon>
    </lineage>
</organism>
<dbReference type="Proteomes" id="UP000719500">
    <property type="component" value="Unassembled WGS sequence"/>
</dbReference>
<comment type="caution">
    <text evidence="4">The sequence shown here is derived from an EMBL/GenBank/DDBJ whole genome shotgun (WGS) entry which is preliminary data.</text>
</comment>
<feature type="domain" description="HTH tetR-type" evidence="3">
    <location>
        <begin position="11"/>
        <end position="71"/>
    </location>
</feature>
<dbReference type="InterPro" id="IPR050624">
    <property type="entry name" value="HTH-type_Tx_Regulator"/>
</dbReference>
<dbReference type="PROSITE" id="PS50977">
    <property type="entry name" value="HTH_TETR_2"/>
    <property type="match status" value="1"/>
</dbReference>
<keyword evidence="1 2" id="KW-0238">DNA-binding</keyword>
<proteinExistence type="predicted"/>
<name>A0ABS2FUH0_9FIRM</name>